<feature type="domain" description="NACHT-NTPase and P-loop NTPases N-terminal" evidence="1">
    <location>
        <begin position="27"/>
        <end position="80"/>
    </location>
</feature>
<name>A0A0D9PD41_METAN</name>
<dbReference type="AlphaFoldDB" id="A0A0D9PD41"/>
<accession>A0A0D9PD41</accession>
<gene>
    <name evidence="2" type="ORF">H634G_01847</name>
</gene>
<dbReference type="InterPro" id="IPR031352">
    <property type="entry name" value="SesA"/>
</dbReference>
<proteinExistence type="predicted"/>
<dbReference type="STRING" id="1291518.A0A0D9PD41"/>
<organism evidence="2 3">
    <name type="scientific">Metarhizium anisopliae BRIP 53293</name>
    <dbReference type="NCBI Taxonomy" id="1291518"/>
    <lineage>
        <taxon>Eukaryota</taxon>
        <taxon>Fungi</taxon>
        <taxon>Dikarya</taxon>
        <taxon>Ascomycota</taxon>
        <taxon>Pezizomycotina</taxon>
        <taxon>Sordariomycetes</taxon>
        <taxon>Hypocreomycetidae</taxon>
        <taxon>Hypocreales</taxon>
        <taxon>Clavicipitaceae</taxon>
        <taxon>Metarhizium</taxon>
    </lineage>
</organism>
<evidence type="ECO:0000259" key="1">
    <source>
        <dbReference type="Pfam" id="PF17107"/>
    </source>
</evidence>
<reference evidence="3" key="1">
    <citation type="journal article" date="2014" name="BMC Genomics">
        <title>The genome sequence of the biocontrol fungus Metarhizium anisopliae and comparative genomics of Metarhizium species.</title>
        <authorList>
            <person name="Pattemore J.A."/>
            <person name="Hane J.K."/>
            <person name="Williams A.H."/>
            <person name="Wilson B.A."/>
            <person name="Stodart B.J."/>
            <person name="Ash G.J."/>
        </authorList>
    </citation>
    <scope>NUCLEOTIDE SEQUENCE [LARGE SCALE GENOMIC DNA]</scope>
    <source>
        <strain evidence="3">BRIP 53293</strain>
    </source>
</reference>
<evidence type="ECO:0000313" key="3">
    <source>
        <dbReference type="Proteomes" id="UP000054544"/>
    </source>
</evidence>
<evidence type="ECO:0000313" key="2">
    <source>
        <dbReference type="EMBL" id="KJK82710.1"/>
    </source>
</evidence>
<dbReference type="EMBL" id="KE384722">
    <property type="protein sequence ID" value="KJK82710.1"/>
    <property type="molecule type" value="Genomic_DNA"/>
</dbReference>
<dbReference type="Proteomes" id="UP000054544">
    <property type="component" value="Unassembled WGS sequence"/>
</dbReference>
<protein>
    <recommendedName>
        <fullName evidence="1">NACHT-NTPase and P-loop NTPases N-terminal domain-containing protein</fullName>
    </recommendedName>
</protein>
<sequence>MTYKAIQHLSGLPNEFREVNRNLPLIACKEKAKALQDIFDKVGKGVKSTKDGSLLDFYRNYLRPLGKAYRVENLMSQMAQLKEAIDQLSHVELSVPDSDFDGLGTNLNQSILSGGTGYQSVNSGQDQKINSGGGKMFVAHSISFGAE</sequence>
<dbReference type="Pfam" id="PF17107">
    <property type="entry name" value="SesA"/>
    <property type="match status" value="1"/>
</dbReference>
<keyword evidence="3" id="KW-1185">Reference proteome</keyword>